<organism evidence="1 2">
    <name type="scientific">Melastoma candidum</name>
    <dbReference type="NCBI Taxonomy" id="119954"/>
    <lineage>
        <taxon>Eukaryota</taxon>
        <taxon>Viridiplantae</taxon>
        <taxon>Streptophyta</taxon>
        <taxon>Embryophyta</taxon>
        <taxon>Tracheophyta</taxon>
        <taxon>Spermatophyta</taxon>
        <taxon>Magnoliopsida</taxon>
        <taxon>eudicotyledons</taxon>
        <taxon>Gunneridae</taxon>
        <taxon>Pentapetalae</taxon>
        <taxon>rosids</taxon>
        <taxon>malvids</taxon>
        <taxon>Myrtales</taxon>
        <taxon>Melastomataceae</taxon>
        <taxon>Melastomatoideae</taxon>
        <taxon>Melastomateae</taxon>
        <taxon>Melastoma</taxon>
    </lineage>
</organism>
<reference evidence="2" key="1">
    <citation type="journal article" date="2023" name="Front. Plant Sci.">
        <title>Chromosomal-level genome assembly of Melastoma candidum provides insights into trichome evolution.</title>
        <authorList>
            <person name="Zhong Y."/>
            <person name="Wu W."/>
            <person name="Sun C."/>
            <person name="Zou P."/>
            <person name="Liu Y."/>
            <person name="Dai S."/>
            <person name="Zhou R."/>
        </authorList>
    </citation>
    <scope>NUCLEOTIDE SEQUENCE [LARGE SCALE GENOMIC DNA]</scope>
</reference>
<name>A0ACB9RZ20_9MYRT</name>
<accession>A0ACB9RZ20</accession>
<sequence>MCGAENTTPLAGRPSDGLTPGLGLYSDPIINLDHGDPTIFKPYWMRSRDQLVVSGSELMSYFSRGGHPCWFMEPDFEKSVKRLHGLVGNAVSEGRYLVVGTGSSQLYLASLYALCSPDQPHPVSVVCAAPYYSSYAEATTFLKSSLFKWEGDANAFDKDGPYIELVTSPNNPDGTTRNPVVDRGGNLIHDLAYYWPHYTPITYCADHDIMLFTLSKCTGHAGTRIGWAIVKNEQVAGRMVKYLELSSIGVSKESQLRAARILGAVCNEIEAPPGPNLKFFDFAKLLLSERWGKLRQAVKRSGLFTVSEFPLAYCLFFREYTGSHPGFVWMTCKDKNLDCSGLLREQRILTRDGRRFGSDASCSRVSMMSKDEEFDVFLERLAKVKPPEKSNACNGLLQL</sequence>
<proteinExistence type="predicted"/>
<comment type="caution">
    <text evidence="1">The sequence shown here is derived from an EMBL/GenBank/DDBJ whole genome shotgun (WGS) entry which is preliminary data.</text>
</comment>
<evidence type="ECO:0000313" key="1">
    <source>
        <dbReference type="EMBL" id="KAI4384149.1"/>
    </source>
</evidence>
<protein>
    <submittedName>
        <fullName evidence="1">Uncharacterized protein</fullName>
    </submittedName>
</protein>
<dbReference type="Proteomes" id="UP001057402">
    <property type="component" value="Chromosome 2"/>
</dbReference>
<keyword evidence="2" id="KW-1185">Reference proteome</keyword>
<evidence type="ECO:0000313" key="2">
    <source>
        <dbReference type="Proteomes" id="UP001057402"/>
    </source>
</evidence>
<dbReference type="EMBL" id="CM042881">
    <property type="protein sequence ID" value="KAI4384149.1"/>
    <property type="molecule type" value="Genomic_DNA"/>
</dbReference>
<gene>
    <name evidence="1" type="ORF">MLD38_002337</name>
</gene>